<dbReference type="EMBL" id="JPWF01000004">
    <property type="protein sequence ID" value="RCK37842.1"/>
    <property type="molecule type" value="Genomic_DNA"/>
</dbReference>
<dbReference type="InterPro" id="IPR058652">
    <property type="entry name" value="VapC50_C"/>
</dbReference>
<feature type="domain" description="PIN" evidence="1">
    <location>
        <begin position="10"/>
        <end position="114"/>
    </location>
</feature>
<evidence type="ECO:0000259" key="1">
    <source>
        <dbReference type="Pfam" id="PF13470"/>
    </source>
</evidence>
<feature type="domain" description="VapC50 C-terminal" evidence="2">
    <location>
        <begin position="132"/>
        <end position="182"/>
    </location>
</feature>
<dbReference type="SUPFAM" id="SSF88723">
    <property type="entry name" value="PIN domain-like"/>
    <property type="match status" value="1"/>
</dbReference>
<organism evidence="3 4">
    <name type="scientific">Thalassospira profundimaris</name>
    <dbReference type="NCBI Taxonomy" id="502049"/>
    <lineage>
        <taxon>Bacteria</taxon>
        <taxon>Pseudomonadati</taxon>
        <taxon>Pseudomonadota</taxon>
        <taxon>Alphaproteobacteria</taxon>
        <taxon>Rhodospirillales</taxon>
        <taxon>Thalassospiraceae</taxon>
        <taxon>Thalassospira</taxon>
    </lineage>
</organism>
<dbReference type="RefSeq" id="WP_114101653.1">
    <property type="nucleotide sequence ID" value="NZ_JPWF01000004.1"/>
</dbReference>
<dbReference type="AlphaFoldDB" id="A0A367WBE1"/>
<proteinExistence type="predicted"/>
<evidence type="ECO:0000313" key="4">
    <source>
        <dbReference type="Proteomes" id="UP000253226"/>
    </source>
</evidence>
<gene>
    <name evidence="3" type="ORF">TH19_07355</name>
</gene>
<reference evidence="3 4" key="1">
    <citation type="submission" date="2014-07" db="EMBL/GenBank/DDBJ databases">
        <title>Draft genome sequence of Thalassospira profundimaris 35.</title>
        <authorList>
            <person name="Lai Q."/>
            <person name="Shao Z."/>
        </authorList>
    </citation>
    <scope>NUCLEOTIDE SEQUENCE [LARGE SCALE GENOMIC DNA]</scope>
    <source>
        <strain evidence="3 4">35</strain>
    </source>
</reference>
<evidence type="ECO:0000259" key="2">
    <source>
        <dbReference type="Pfam" id="PF26343"/>
    </source>
</evidence>
<comment type="caution">
    <text evidence="3">The sequence shown here is derived from an EMBL/GenBank/DDBJ whole genome shotgun (WGS) entry which is preliminary data.</text>
</comment>
<dbReference type="OrthoDB" id="211933at2"/>
<accession>A0A367WBE1</accession>
<dbReference type="Pfam" id="PF13470">
    <property type="entry name" value="PIN_3"/>
    <property type="match status" value="1"/>
</dbReference>
<protein>
    <submittedName>
        <fullName evidence="3">Uncharacterized protein</fullName>
    </submittedName>
</protein>
<dbReference type="InterPro" id="IPR029060">
    <property type="entry name" value="PIN-like_dom_sf"/>
</dbReference>
<dbReference type="Pfam" id="PF26343">
    <property type="entry name" value="VapC50_C"/>
    <property type="match status" value="1"/>
</dbReference>
<sequence length="191" mass="21748">MSYRSDHFTALLDACVLAGVFKRNLLLSLAEAELFRPRWSSLILDEMERAIAKITNGDADTSRQRWEMERAFKDASVSGYEVLIPIIQLPDDGDHHVLAAAVHTRAQVLVTDNLKDFPVNELVKFGIEPKSPDDFIADTITLHEQTAFKALKVMREGFQNPELSTEVIIQTAKRQGLLKTALLMKEYERYW</sequence>
<evidence type="ECO:0000313" key="3">
    <source>
        <dbReference type="EMBL" id="RCK37842.1"/>
    </source>
</evidence>
<dbReference type="InterPro" id="IPR002716">
    <property type="entry name" value="PIN_dom"/>
</dbReference>
<name>A0A367WBE1_9PROT</name>
<dbReference type="Proteomes" id="UP000253226">
    <property type="component" value="Unassembled WGS sequence"/>
</dbReference>